<sequence length="138" mass="16140">MKQDEGKIRDLINSLPNINTHDSQEIRNGTPQNKFPVLLDNKDYTAFITPDDELIRVKGNDYTLGKFYMPTWELEELNECQEEIYHDVTRDSIKEKFERCGGIARRIFYTSMLLSQIRTFLKGATSSVDLKKYDQIPE</sequence>
<organism evidence="1 2">
    <name type="scientific">Rhizophagus clarus</name>
    <dbReference type="NCBI Taxonomy" id="94130"/>
    <lineage>
        <taxon>Eukaryota</taxon>
        <taxon>Fungi</taxon>
        <taxon>Fungi incertae sedis</taxon>
        <taxon>Mucoromycota</taxon>
        <taxon>Glomeromycotina</taxon>
        <taxon>Glomeromycetes</taxon>
        <taxon>Glomerales</taxon>
        <taxon>Glomeraceae</taxon>
        <taxon>Rhizophagus</taxon>
    </lineage>
</organism>
<evidence type="ECO:0000313" key="1">
    <source>
        <dbReference type="EMBL" id="GES82860.1"/>
    </source>
</evidence>
<dbReference type="OrthoDB" id="10585851at2759"/>
<evidence type="ECO:0000313" key="2">
    <source>
        <dbReference type="Proteomes" id="UP000615446"/>
    </source>
</evidence>
<gene>
    <name evidence="1" type="ORF">RCL2_001004300</name>
</gene>
<accession>A0A8H3LBZ2</accession>
<dbReference type="EMBL" id="BLAL01000063">
    <property type="protein sequence ID" value="GES82860.1"/>
    <property type="molecule type" value="Genomic_DNA"/>
</dbReference>
<dbReference type="AlphaFoldDB" id="A0A8H3LBZ2"/>
<protein>
    <submittedName>
        <fullName evidence="1">Crinkler (CRN) family protein, putative</fullName>
    </submittedName>
</protein>
<comment type="caution">
    <text evidence="1">The sequence shown here is derived from an EMBL/GenBank/DDBJ whole genome shotgun (WGS) entry which is preliminary data.</text>
</comment>
<reference evidence="1" key="1">
    <citation type="submission" date="2019-10" db="EMBL/GenBank/DDBJ databases">
        <title>Conservation and host-specific expression of non-tandemly repeated heterogenous ribosome RNA gene in arbuscular mycorrhizal fungi.</title>
        <authorList>
            <person name="Maeda T."/>
            <person name="Kobayashi Y."/>
            <person name="Nakagawa T."/>
            <person name="Ezawa T."/>
            <person name="Yamaguchi K."/>
            <person name="Bino T."/>
            <person name="Nishimoto Y."/>
            <person name="Shigenobu S."/>
            <person name="Kawaguchi M."/>
        </authorList>
    </citation>
    <scope>NUCLEOTIDE SEQUENCE</scope>
    <source>
        <strain evidence="1">HR1</strain>
    </source>
</reference>
<name>A0A8H3LBZ2_9GLOM</name>
<dbReference type="Proteomes" id="UP000615446">
    <property type="component" value="Unassembled WGS sequence"/>
</dbReference>
<proteinExistence type="predicted"/>